<dbReference type="EMBL" id="GGEC01072310">
    <property type="protein sequence ID" value="MBX52794.1"/>
    <property type="molecule type" value="Transcribed_RNA"/>
</dbReference>
<organism evidence="1">
    <name type="scientific">Rhizophora mucronata</name>
    <name type="common">Asiatic mangrove</name>
    <dbReference type="NCBI Taxonomy" id="61149"/>
    <lineage>
        <taxon>Eukaryota</taxon>
        <taxon>Viridiplantae</taxon>
        <taxon>Streptophyta</taxon>
        <taxon>Embryophyta</taxon>
        <taxon>Tracheophyta</taxon>
        <taxon>Spermatophyta</taxon>
        <taxon>Magnoliopsida</taxon>
        <taxon>eudicotyledons</taxon>
        <taxon>Gunneridae</taxon>
        <taxon>Pentapetalae</taxon>
        <taxon>rosids</taxon>
        <taxon>fabids</taxon>
        <taxon>Malpighiales</taxon>
        <taxon>Rhizophoraceae</taxon>
        <taxon>Rhizophora</taxon>
    </lineage>
</organism>
<evidence type="ECO:0000313" key="1">
    <source>
        <dbReference type="EMBL" id="MBX52794.1"/>
    </source>
</evidence>
<protein>
    <submittedName>
        <fullName evidence="1">Uncharacterized protein</fullName>
    </submittedName>
</protein>
<name>A0A2P2PDH7_RHIMU</name>
<reference evidence="1" key="1">
    <citation type="submission" date="2018-02" db="EMBL/GenBank/DDBJ databases">
        <title>Rhizophora mucronata_Transcriptome.</title>
        <authorList>
            <person name="Meera S.P."/>
            <person name="Sreeshan A."/>
            <person name="Augustine A."/>
        </authorList>
    </citation>
    <scope>NUCLEOTIDE SEQUENCE</scope>
    <source>
        <tissue evidence="1">Leaf</tissue>
    </source>
</reference>
<sequence length="54" mass="6102">MQLTLNYSMLLKIFSVMSPGDHDLLMMGIIHHGTYHAWFTTSLITIQYSGIATT</sequence>
<dbReference type="AlphaFoldDB" id="A0A2P2PDH7"/>
<accession>A0A2P2PDH7</accession>
<proteinExistence type="predicted"/>